<name>A0A0A9DVD5_ARUDO</name>
<dbReference type="EMBL" id="GBRH01207262">
    <property type="protein sequence ID" value="JAD90633.1"/>
    <property type="molecule type" value="Transcribed_RNA"/>
</dbReference>
<reference evidence="1" key="2">
    <citation type="journal article" date="2015" name="Data Brief">
        <title>Shoot transcriptome of the giant reed, Arundo donax.</title>
        <authorList>
            <person name="Barrero R.A."/>
            <person name="Guerrero F.D."/>
            <person name="Moolhuijzen P."/>
            <person name="Goolsby J.A."/>
            <person name="Tidwell J."/>
            <person name="Bellgard S.E."/>
            <person name="Bellgard M.I."/>
        </authorList>
    </citation>
    <scope>NUCLEOTIDE SEQUENCE</scope>
    <source>
        <tissue evidence="1">Shoot tissue taken approximately 20 cm above the soil surface</tissue>
    </source>
</reference>
<evidence type="ECO:0000313" key="1">
    <source>
        <dbReference type="EMBL" id="JAD90633.1"/>
    </source>
</evidence>
<dbReference type="AlphaFoldDB" id="A0A0A9DVD5"/>
<proteinExistence type="predicted"/>
<reference evidence="1" key="1">
    <citation type="submission" date="2014-09" db="EMBL/GenBank/DDBJ databases">
        <authorList>
            <person name="Magalhaes I.L.F."/>
            <person name="Oliveira U."/>
            <person name="Santos F.R."/>
            <person name="Vidigal T.H.D.A."/>
            <person name="Brescovit A.D."/>
            <person name="Santos A.J."/>
        </authorList>
    </citation>
    <scope>NUCLEOTIDE SEQUENCE</scope>
    <source>
        <tissue evidence="1">Shoot tissue taken approximately 20 cm above the soil surface</tissue>
    </source>
</reference>
<protein>
    <submittedName>
        <fullName evidence="1">Uncharacterized protein</fullName>
    </submittedName>
</protein>
<organism evidence="1">
    <name type="scientific">Arundo donax</name>
    <name type="common">Giant reed</name>
    <name type="synonym">Donax arundinaceus</name>
    <dbReference type="NCBI Taxonomy" id="35708"/>
    <lineage>
        <taxon>Eukaryota</taxon>
        <taxon>Viridiplantae</taxon>
        <taxon>Streptophyta</taxon>
        <taxon>Embryophyta</taxon>
        <taxon>Tracheophyta</taxon>
        <taxon>Spermatophyta</taxon>
        <taxon>Magnoliopsida</taxon>
        <taxon>Liliopsida</taxon>
        <taxon>Poales</taxon>
        <taxon>Poaceae</taxon>
        <taxon>PACMAD clade</taxon>
        <taxon>Arundinoideae</taxon>
        <taxon>Arundineae</taxon>
        <taxon>Arundo</taxon>
    </lineage>
</organism>
<sequence>MPSSECSSASACFRMHSSTPAVTASLG</sequence>
<accession>A0A0A9DVD5</accession>